<dbReference type="GO" id="GO:0005643">
    <property type="term" value="C:nuclear pore"/>
    <property type="evidence" value="ECO:0007669"/>
    <property type="project" value="UniProtKB-SubCell"/>
</dbReference>
<feature type="compositionally biased region" description="Low complexity" evidence="8">
    <location>
        <begin position="178"/>
        <end position="222"/>
    </location>
</feature>
<feature type="region of interest" description="Disordered" evidence="8">
    <location>
        <begin position="95"/>
        <end position="386"/>
    </location>
</feature>
<feature type="region of interest" description="Disordered" evidence="8">
    <location>
        <begin position="510"/>
        <end position="558"/>
    </location>
</feature>
<evidence type="ECO:0000256" key="3">
    <source>
        <dbReference type="ARBA" id="ARBA00022816"/>
    </source>
</evidence>
<proteinExistence type="predicted"/>
<evidence type="ECO:0000256" key="6">
    <source>
        <dbReference type="ARBA" id="ARBA00023132"/>
    </source>
</evidence>
<dbReference type="GO" id="GO:0051028">
    <property type="term" value="P:mRNA transport"/>
    <property type="evidence" value="ECO:0007669"/>
    <property type="project" value="UniProtKB-KW"/>
</dbReference>
<evidence type="ECO:0000256" key="7">
    <source>
        <dbReference type="ARBA" id="ARBA00023242"/>
    </source>
</evidence>
<feature type="compositionally biased region" description="Low complexity" evidence="8">
    <location>
        <begin position="143"/>
        <end position="170"/>
    </location>
</feature>
<sequence>MVCAFWGTELNQLSTRYLCLVPCSSQSSRINLQKFNPRVRHLHIFTTTRNSQVAYPLHIHKLQFPIFTLLGINMFRSASGPAGLSINTGTANSLFGSNTPAQSTGTGFGTATAQQQQQQPQNTGSLFGAPTPASGGLFGGGTTTSQQQQQQQTPNLFGQPAQQQPQQQQAFGGGGIFGQPQQQAQQQQTGGTFGQPQQQQPSGGIFGQPAQQQQQQAQQQQQMSLFGGGTTTTPAATGGGGLFGGGATTQQQPAQNTGTSLFGGGAAQPAQQQTTGTSLFGTAQPAQQQNTGTTSLFGQPQQQQQQQQQQQPAQQQPAQQQQTASLFGGTGGAFLFGTTKPATTTLGGTSFGTTQPSTTSTQQQPTSTGLSLSMGQNTTTQQQQSAGSKIDLAALRSTTRFSDLTDSLQAQLTQIDDSIQKCISDCSAINAFLPGHESQLSSIPVDVSFVSRKSEGAAGALNSDVLAIASLKETVKKDAANAKLSFKSIDQLRLPGGYWQAGLWSSSAAGGASRSGAGQQQGDNSGTPKTSATKSSTGQKTGQQEDEEAEAESNQDLLGYFSKTADEMDEMMKRFERNLGEIEVHLHGVQGNVLEQLQRAAFGQQKQLAQGGGQDSAMNGDGQVDHRVVELAGVLRDFEESILKVAGVVGGVKEGITELQLRDFMGHGS</sequence>
<evidence type="ECO:0000256" key="2">
    <source>
        <dbReference type="ARBA" id="ARBA00022448"/>
    </source>
</evidence>
<feature type="compositionally biased region" description="Acidic residues" evidence="8">
    <location>
        <begin position="544"/>
        <end position="553"/>
    </location>
</feature>
<dbReference type="InterPro" id="IPR024882">
    <property type="entry name" value="NUP58/p45/49"/>
</dbReference>
<keyword evidence="3" id="KW-0509">mRNA transport</keyword>
<feature type="compositionally biased region" description="Low complexity" evidence="8">
    <location>
        <begin position="101"/>
        <end position="124"/>
    </location>
</feature>
<keyword evidence="5" id="KW-0811">Translocation</keyword>
<evidence type="ECO:0000313" key="10">
    <source>
        <dbReference type="Proteomes" id="UP000433876"/>
    </source>
</evidence>
<keyword evidence="4" id="KW-0653">Protein transport</keyword>
<keyword evidence="7" id="KW-0539">Nucleus</keyword>
<feature type="compositionally biased region" description="Low complexity" evidence="8">
    <location>
        <begin position="335"/>
        <end position="373"/>
    </location>
</feature>
<dbReference type="Pfam" id="PF13634">
    <property type="entry name" value="Nucleoporin_FG"/>
    <property type="match status" value="2"/>
</dbReference>
<feature type="compositionally biased region" description="Polar residues" evidence="8">
    <location>
        <begin position="374"/>
        <end position="386"/>
    </location>
</feature>
<dbReference type="PANTHER" id="PTHR13437">
    <property type="entry name" value="NUCLEOPORIN P58/P45 NUCLEOPORIN-LIKE PROTEIN 1"/>
    <property type="match status" value="1"/>
</dbReference>
<dbReference type="Proteomes" id="UP000433876">
    <property type="component" value="Unassembled WGS sequence"/>
</dbReference>
<protein>
    <submittedName>
        <fullName evidence="9">Uncharacterized protein</fullName>
    </submittedName>
</protein>
<feature type="compositionally biased region" description="Polar residues" evidence="8">
    <location>
        <begin position="278"/>
        <end position="298"/>
    </location>
</feature>
<gene>
    <name evidence="9" type="ORF">SMACR_09052</name>
</gene>
<dbReference type="AlphaFoldDB" id="A0A8S8ZI21"/>
<organism evidence="9 10">
    <name type="scientific">Sordaria macrospora</name>
    <dbReference type="NCBI Taxonomy" id="5147"/>
    <lineage>
        <taxon>Eukaryota</taxon>
        <taxon>Fungi</taxon>
        <taxon>Dikarya</taxon>
        <taxon>Ascomycota</taxon>
        <taxon>Pezizomycotina</taxon>
        <taxon>Sordariomycetes</taxon>
        <taxon>Sordariomycetidae</taxon>
        <taxon>Sordariales</taxon>
        <taxon>Sordariaceae</taxon>
        <taxon>Sordaria</taxon>
    </lineage>
</organism>
<dbReference type="InterPro" id="IPR025574">
    <property type="entry name" value="Nucleoporin_FG_rpt"/>
</dbReference>
<evidence type="ECO:0000256" key="5">
    <source>
        <dbReference type="ARBA" id="ARBA00023010"/>
    </source>
</evidence>
<dbReference type="GO" id="GO:0015031">
    <property type="term" value="P:protein transport"/>
    <property type="evidence" value="ECO:0007669"/>
    <property type="project" value="UniProtKB-KW"/>
</dbReference>
<keyword evidence="6" id="KW-0906">Nuclear pore complex</keyword>
<feature type="compositionally biased region" description="Polar residues" evidence="8">
    <location>
        <begin position="523"/>
        <end position="542"/>
    </location>
</feature>
<comment type="subcellular location">
    <subcellularLocation>
        <location evidence="1">Nucleus</location>
        <location evidence="1">Nuclear pore complex</location>
    </subcellularLocation>
</comment>
<feature type="compositionally biased region" description="Gly residues" evidence="8">
    <location>
        <begin position="237"/>
        <end position="247"/>
    </location>
</feature>
<feature type="compositionally biased region" description="Low complexity" evidence="8">
    <location>
        <begin position="299"/>
        <end position="327"/>
    </location>
</feature>
<evidence type="ECO:0000256" key="4">
    <source>
        <dbReference type="ARBA" id="ARBA00022927"/>
    </source>
</evidence>
<dbReference type="Pfam" id="PF21121">
    <property type="entry name" value="Nup49_C"/>
    <property type="match status" value="1"/>
</dbReference>
<feature type="compositionally biased region" description="Low complexity" evidence="8">
    <location>
        <begin position="248"/>
        <end position="259"/>
    </location>
</feature>
<dbReference type="GO" id="GO:0017056">
    <property type="term" value="F:structural constituent of nuclear pore"/>
    <property type="evidence" value="ECO:0007669"/>
    <property type="project" value="InterPro"/>
</dbReference>
<dbReference type="PANTHER" id="PTHR13437:SF2">
    <property type="entry name" value="NUCLEOPORIN P58_P45"/>
    <property type="match status" value="1"/>
</dbReference>
<comment type="caution">
    <text evidence="9">The sequence shown here is derived from an EMBL/GenBank/DDBJ whole genome shotgun (WGS) entry which is preliminary data.</text>
</comment>
<feature type="compositionally biased region" description="Low complexity" evidence="8">
    <location>
        <begin position="267"/>
        <end position="277"/>
    </location>
</feature>
<evidence type="ECO:0000256" key="8">
    <source>
        <dbReference type="SAM" id="MobiDB-lite"/>
    </source>
</evidence>
<keyword evidence="2" id="KW-0813">Transport</keyword>
<reference evidence="9 10" key="1">
    <citation type="submission" date="2017-07" db="EMBL/GenBank/DDBJ databases">
        <title>Genome sequence of the Sordaria macrospora wild type strain R19027.</title>
        <authorList>
            <person name="Nowrousian M."/>
            <person name="Teichert I."/>
            <person name="Kueck U."/>
        </authorList>
    </citation>
    <scope>NUCLEOTIDE SEQUENCE [LARGE SCALE GENOMIC DNA]</scope>
    <source>
        <strain evidence="9 10">R19027</strain>
        <tissue evidence="9">Mycelium</tissue>
    </source>
</reference>
<evidence type="ECO:0000256" key="1">
    <source>
        <dbReference type="ARBA" id="ARBA00004567"/>
    </source>
</evidence>
<dbReference type="GO" id="GO:0008139">
    <property type="term" value="F:nuclear localization sequence binding"/>
    <property type="evidence" value="ECO:0007669"/>
    <property type="project" value="InterPro"/>
</dbReference>
<evidence type="ECO:0000313" key="9">
    <source>
        <dbReference type="EMBL" id="KAA8628790.1"/>
    </source>
</evidence>
<accession>A0A8S8ZI21</accession>
<name>A0A8S8ZI21_SORMA</name>
<dbReference type="VEuPathDB" id="FungiDB:SMAC_09052"/>
<feature type="compositionally biased region" description="Low complexity" evidence="8">
    <location>
        <begin position="510"/>
        <end position="522"/>
    </location>
</feature>
<dbReference type="EMBL" id="NMPR01000163">
    <property type="protein sequence ID" value="KAA8628790.1"/>
    <property type="molecule type" value="Genomic_DNA"/>
</dbReference>